<proteinExistence type="predicted"/>
<sequence>METRGVASVRSPVCNLRQRYDHVNHESFVQAVVNAFRTEYDVHEEVQVVSDSGGTQKIEYIQRGMKELKTWDWAFGQTPEFTYKLEREFPWGEVSAEIRSKHGIILSCSLGFSENAEETLKERLAVLVTRLQGQRYGFVDESITALAEGDERVARVWDWLKAEMDS</sequence>
<dbReference type="SUPFAM" id="SSF55681">
    <property type="entry name" value="Class II aaRS and biotin synthetases"/>
    <property type="match status" value="1"/>
</dbReference>
<evidence type="ECO:0008006" key="3">
    <source>
        <dbReference type="Google" id="ProtNLM"/>
    </source>
</evidence>
<protein>
    <recommendedName>
        <fullName evidence="3">Lipoate--protein ligase</fullName>
    </recommendedName>
</protein>
<dbReference type="SUPFAM" id="SSF82649">
    <property type="entry name" value="SufE/NifU"/>
    <property type="match status" value="1"/>
</dbReference>
<dbReference type="GO" id="GO:0005739">
    <property type="term" value="C:mitochondrion"/>
    <property type="evidence" value="ECO:0007669"/>
    <property type="project" value="TreeGrafter"/>
</dbReference>
<comment type="caution">
    <text evidence="1">The sequence shown here is derived from an EMBL/GenBank/DDBJ whole genome shotgun (WGS) entry which is preliminary data.</text>
</comment>
<dbReference type="Gene3D" id="3.30.930.10">
    <property type="entry name" value="Bira Bifunctional Protein, Domain 2"/>
    <property type="match status" value="1"/>
</dbReference>
<dbReference type="AlphaFoldDB" id="A0A2G8SUH2"/>
<dbReference type="Proteomes" id="UP000230002">
    <property type="component" value="Unassembled WGS sequence"/>
</dbReference>
<gene>
    <name evidence="1" type="ORF">GSI_01123</name>
</gene>
<organism evidence="1 2">
    <name type="scientific">Ganoderma sinense ZZ0214-1</name>
    <dbReference type="NCBI Taxonomy" id="1077348"/>
    <lineage>
        <taxon>Eukaryota</taxon>
        <taxon>Fungi</taxon>
        <taxon>Dikarya</taxon>
        <taxon>Basidiomycota</taxon>
        <taxon>Agaricomycotina</taxon>
        <taxon>Agaricomycetes</taxon>
        <taxon>Polyporales</taxon>
        <taxon>Polyporaceae</taxon>
        <taxon>Ganoderma</taxon>
    </lineage>
</organism>
<dbReference type="Gene3D" id="3.30.390.50">
    <property type="entry name" value="CO dehydrogenase flavoprotein, C-terminal domain"/>
    <property type="match status" value="1"/>
</dbReference>
<dbReference type="InterPro" id="IPR045864">
    <property type="entry name" value="aa-tRNA-synth_II/BPL/LPL"/>
</dbReference>
<dbReference type="EMBL" id="AYKW01000001">
    <property type="protein sequence ID" value="PIL37429.1"/>
    <property type="molecule type" value="Genomic_DNA"/>
</dbReference>
<dbReference type="OrthoDB" id="201621at2759"/>
<accession>A0A2G8SUH2</accession>
<name>A0A2G8SUH2_9APHY</name>
<reference evidence="1 2" key="1">
    <citation type="journal article" date="2015" name="Sci. Rep.">
        <title>Chromosome-level genome map provides insights into diverse defense mechanisms in the medicinal fungus Ganoderma sinense.</title>
        <authorList>
            <person name="Zhu Y."/>
            <person name="Xu J."/>
            <person name="Sun C."/>
            <person name="Zhou S."/>
            <person name="Xu H."/>
            <person name="Nelson D.R."/>
            <person name="Qian J."/>
            <person name="Song J."/>
            <person name="Luo H."/>
            <person name="Xiang L."/>
            <person name="Li Y."/>
            <person name="Xu Z."/>
            <person name="Ji A."/>
            <person name="Wang L."/>
            <person name="Lu S."/>
            <person name="Hayward A."/>
            <person name="Sun W."/>
            <person name="Li X."/>
            <person name="Schwartz D.C."/>
            <person name="Wang Y."/>
            <person name="Chen S."/>
        </authorList>
    </citation>
    <scope>NUCLEOTIDE SEQUENCE [LARGE SCALE GENOMIC DNA]</scope>
    <source>
        <strain evidence="1 2">ZZ0214-1</strain>
    </source>
</reference>
<dbReference type="GO" id="GO:0009249">
    <property type="term" value="P:protein lipoylation"/>
    <property type="evidence" value="ECO:0007669"/>
    <property type="project" value="InterPro"/>
</dbReference>
<dbReference type="PANTHER" id="PTHR12561">
    <property type="entry name" value="LIPOATE-PROTEIN LIGASE"/>
    <property type="match status" value="1"/>
</dbReference>
<evidence type="ECO:0000313" key="1">
    <source>
        <dbReference type="EMBL" id="PIL37429.1"/>
    </source>
</evidence>
<dbReference type="PANTHER" id="PTHR12561:SF3">
    <property type="entry name" value="LIPOYLTRANSFERASE 1, MITOCHONDRIAL"/>
    <property type="match status" value="1"/>
</dbReference>
<keyword evidence="2" id="KW-1185">Reference proteome</keyword>
<dbReference type="STRING" id="1077348.A0A2G8SUH2"/>
<dbReference type="InterPro" id="IPR004562">
    <property type="entry name" value="LipoylTrfase_LipoateP_Ligase"/>
</dbReference>
<dbReference type="GO" id="GO:0017118">
    <property type="term" value="F:lipoyltransferase activity"/>
    <property type="evidence" value="ECO:0007669"/>
    <property type="project" value="TreeGrafter"/>
</dbReference>
<evidence type="ECO:0000313" key="2">
    <source>
        <dbReference type="Proteomes" id="UP000230002"/>
    </source>
</evidence>